<dbReference type="GO" id="GO:0000287">
    <property type="term" value="F:magnesium ion binding"/>
    <property type="evidence" value="ECO:0007669"/>
    <property type="project" value="UniProtKB-UniRule"/>
</dbReference>
<dbReference type="OrthoDB" id="4191603at2"/>
<dbReference type="PROSITE" id="PS01066">
    <property type="entry name" value="UPP_SYNTHASE"/>
    <property type="match status" value="1"/>
</dbReference>
<dbReference type="GO" id="GO:0016094">
    <property type="term" value="P:polyprenol biosynthetic process"/>
    <property type="evidence" value="ECO:0007669"/>
    <property type="project" value="TreeGrafter"/>
</dbReference>
<dbReference type="RefSeq" id="WP_142036989.1">
    <property type="nucleotide sequence ID" value="NZ_JBHTGS010000001.1"/>
</dbReference>
<feature type="binding site" evidence="5">
    <location>
        <position position="38"/>
    </location>
    <ligand>
        <name>substrate</name>
    </ligand>
</feature>
<dbReference type="NCBIfam" id="TIGR00055">
    <property type="entry name" value="uppS"/>
    <property type="match status" value="1"/>
</dbReference>
<dbReference type="SUPFAM" id="SSF64005">
    <property type="entry name" value="Undecaprenyl diphosphate synthase"/>
    <property type="match status" value="1"/>
</dbReference>
<dbReference type="InterPro" id="IPR036424">
    <property type="entry name" value="UPP_synth-like_sf"/>
</dbReference>
<feature type="binding site" evidence="5">
    <location>
        <position position="33"/>
    </location>
    <ligand>
        <name>Mg(2+)</name>
        <dbReference type="ChEBI" id="CHEBI:18420"/>
    </ligand>
</feature>
<dbReference type="FunFam" id="3.40.1180.10:FF:000003">
    <property type="entry name" value="Isoprenyl transferase 2"/>
    <property type="match status" value="1"/>
</dbReference>
<evidence type="ECO:0000313" key="7">
    <source>
        <dbReference type="Proteomes" id="UP000317043"/>
    </source>
</evidence>
<feature type="binding site" evidence="5">
    <location>
        <begin position="211"/>
        <end position="213"/>
    </location>
    <ligand>
        <name>substrate</name>
    </ligand>
</feature>
<protein>
    <recommendedName>
        <fullName evidence="5">Isoprenyl transferase</fullName>
        <ecNumber evidence="5">2.5.1.-</ecNumber>
    </recommendedName>
</protein>
<dbReference type="HAMAP" id="MF_01139">
    <property type="entry name" value="ISPT"/>
    <property type="match status" value="1"/>
</dbReference>
<dbReference type="FunCoup" id="A0A543AU41">
    <property type="interactions" value="75"/>
</dbReference>
<dbReference type="InterPro" id="IPR001441">
    <property type="entry name" value="UPP_synth-like"/>
</dbReference>
<dbReference type="Proteomes" id="UP000317043">
    <property type="component" value="Unassembled WGS sequence"/>
</dbReference>
<feature type="binding site" evidence="5">
    <location>
        <begin position="34"/>
        <end position="37"/>
    </location>
    <ligand>
        <name>substrate</name>
    </ligand>
</feature>
<evidence type="ECO:0000313" key="6">
    <source>
        <dbReference type="EMBL" id="TQL76101.1"/>
    </source>
</evidence>
<feature type="active site" evidence="5">
    <location>
        <position position="33"/>
    </location>
</feature>
<sequence>MVLRNLLYRVYEKRLVNKLAGKPVPAHVGVMVDGNRRWAREMGFINPNDGHREGAEHIKRLLHWCDEAGVRHVTIFLLSTENMSRPAAELDPLLQIIQDLANELAAPDQPWRLRTIGALDLLPAHHASAIKKAAESTSDRREALVVNLAICYGGHREIADAVRALLHEYEREGRDLGEIADSLEAEDIAKHLYLNDQPAPDLLIRTSGEQRLSGFLLWQSAYSEFYFCDLNWPEFRKVDFLRALRSYANRQRRYGT</sequence>
<reference evidence="6 7" key="1">
    <citation type="submission" date="2019-06" db="EMBL/GenBank/DDBJ databases">
        <title>Sequencing the genomes of 1000 actinobacteria strains.</title>
        <authorList>
            <person name="Klenk H.-P."/>
        </authorList>
    </citation>
    <scope>NUCLEOTIDE SEQUENCE [LARGE SCALE GENOMIC DNA]</scope>
    <source>
        <strain evidence="6 7">DSM 45928</strain>
    </source>
</reference>
<dbReference type="GO" id="GO:0045547">
    <property type="term" value="F:ditrans,polycis-polyprenyl diphosphate synthase [(2E,6E)-farnesyl diphosphate specific] activity"/>
    <property type="evidence" value="ECO:0007669"/>
    <property type="project" value="TreeGrafter"/>
</dbReference>
<dbReference type="GO" id="GO:0005886">
    <property type="term" value="C:plasma membrane"/>
    <property type="evidence" value="ECO:0007669"/>
    <property type="project" value="TreeGrafter"/>
</dbReference>
<dbReference type="AlphaFoldDB" id="A0A543AU41"/>
<feature type="binding site" evidence="5">
    <location>
        <position position="205"/>
    </location>
    <ligand>
        <name>substrate</name>
    </ligand>
</feature>
<dbReference type="Gene3D" id="3.40.1180.10">
    <property type="entry name" value="Decaprenyl diphosphate synthase-like"/>
    <property type="match status" value="1"/>
</dbReference>
<dbReference type="PANTHER" id="PTHR10291">
    <property type="entry name" value="DEHYDRODOLICHYL DIPHOSPHATE SYNTHASE FAMILY MEMBER"/>
    <property type="match status" value="1"/>
</dbReference>
<comment type="similarity">
    <text evidence="4">Belongs to the UPP synthase family. Z-FPP synthase subfamily.</text>
</comment>
<dbReference type="EC" id="2.5.1.-" evidence="5"/>
<dbReference type="CDD" id="cd00475">
    <property type="entry name" value="Cis_IPPS"/>
    <property type="match status" value="1"/>
</dbReference>
<dbReference type="EMBL" id="VFOW01000001">
    <property type="protein sequence ID" value="TQL76101.1"/>
    <property type="molecule type" value="Genomic_DNA"/>
</dbReference>
<dbReference type="Pfam" id="PF01255">
    <property type="entry name" value="Prenyltransf"/>
    <property type="match status" value="1"/>
</dbReference>
<evidence type="ECO:0000256" key="1">
    <source>
        <dbReference type="ARBA" id="ARBA00022679"/>
    </source>
</evidence>
<accession>A0A543AU41</accession>
<evidence type="ECO:0000256" key="4">
    <source>
        <dbReference type="ARBA" id="ARBA00038453"/>
    </source>
</evidence>
<evidence type="ECO:0000256" key="2">
    <source>
        <dbReference type="ARBA" id="ARBA00022723"/>
    </source>
</evidence>
<dbReference type="InterPro" id="IPR018520">
    <property type="entry name" value="UPP_synth-like_CS"/>
</dbReference>
<dbReference type="InParanoid" id="A0A543AU41"/>
<dbReference type="GO" id="GO:0033850">
    <property type="term" value="F:Z-farnesyl diphosphate synthase activity"/>
    <property type="evidence" value="ECO:0007669"/>
    <property type="project" value="TreeGrafter"/>
</dbReference>
<keyword evidence="7" id="KW-1185">Reference proteome</keyword>
<gene>
    <name evidence="6" type="ORF">FB566_1621</name>
</gene>
<keyword evidence="3 5" id="KW-0460">Magnesium</keyword>
<feature type="binding site" evidence="5">
    <location>
        <begin position="79"/>
        <end position="81"/>
    </location>
    <ligand>
        <name>substrate</name>
    </ligand>
</feature>
<feature type="binding site" evidence="5">
    <location>
        <position position="224"/>
    </location>
    <ligand>
        <name>Mg(2+)</name>
        <dbReference type="ChEBI" id="CHEBI:18420"/>
    </ligand>
</feature>
<comment type="subunit">
    <text evidence="5">Homodimer.</text>
</comment>
<comment type="caution">
    <text evidence="6">The sequence shown here is derived from an EMBL/GenBank/DDBJ whole genome shotgun (WGS) entry which is preliminary data.</text>
</comment>
<organism evidence="6 7">
    <name type="scientific">Stackebrandtia endophytica</name>
    <dbReference type="NCBI Taxonomy" id="1496996"/>
    <lineage>
        <taxon>Bacteria</taxon>
        <taxon>Bacillati</taxon>
        <taxon>Actinomycetota</taxon>
        <taxon>Actinomycetes</taxon>
        <taxon>Glycomycetales</taxon>
        <taxon>Glycomycetaceae</taxon>
        <taxon>Stackebrandtia</taxon>
    </lineage>
</organism>
<feature type="binding site" evidence="5">
    <location>
        <position position="85"/>
    </location>
    <ligand>
        <name>substrate</name>
    </ligand>
</feature>
<comment type="function">
    <text evidence="5">Catalyzes the condensation of isopentenyl diphosphate (IPP) with allylic pyrophosphates generating different type of terpenoids.</text>
</comment>
<evidence type="ECO:0000256" key="5">
    <source>
        <dbReference type="HAMAP-Rule" id="MF_01139"/>
    </source>
</evidence>
<keyword evidence="2 5" id="KW-0479">Metal-binding</keyword>
<evidence type="ECO:0000256" key="3">
    <source>
        <dbReference type="ARBA" id="ARBA00022842"/>
    </source>
</evidence>
<proteinExistence type="inferred from homology"/>
<dbReference type="NCBIfam" id="NF011403">
    <property type="entry name" value="PRK14828.1"/>
    <property type="match status" value="1"/>
</dbReference>
<dbReference type="PANTHER" id="PTHR10291:SF43">
    <property type="entry name" value="DEHYDRODOLICHYL DIPHOSPHATE SYNTHASE COMPLEX SUBUNIT DHDDS"/>
    <property type="match status" value="1"/>
</dbReference>
<feature type="binding site" evidence="5">
    <location>
        <position position="51"/>
    </location>
    <ligand>
        <name>substrate</name>
    </ligand>
</feature>
<comment type="caution">
    <text evidence="5">Lacks conserved residue(s) required for the propagation of feature annotation.</text>
</comment>
<name>A0A543AU41_9ACTN</name>
<feature type="active site" description="Proton acceptor" evidence="5">
    <location>
        <position position="82"/>
    </location>
</feature>
<keyword evidence="1 5" id="KW-0808">Transferase</keyword>
<comment type="cofactor">
    <cofactor evidence="5">
        <name>Mg(2+)</name>
        <dbReference type="ChEBI" id="CHEBI:18420"/>
    </cofactor>
    <text evidence="5">Binds 2 magnesium ions per subunit.</text>
</comment>